<comment type="caution">
    <text evidence="3">The sequence shown here is derived from an EMBL/GenBank/DDBJ whole genome shotgun (WGS) entry which is preliminary data.</text>
</comment>
<dbReference type="Gene3D" id="2.160.20.160">
    <property type="match status" value="1"/>
</dbReference>
<dbReference type="InterPro" id="IPR011049">
    <property type="entry name" value="Serralysin-like_metalloprot_C"/>
</dbReference>
<dbReference type="PRINTS" id="PR00313">
    <property type="entry name" value="CABNDNGRPT"/>
</dbReference>
<organism evidence="3 4">
    <name type="scientific">Solirubrobacter deserti</name>
    <dbReference type="NCBI Taxonomy" id="2282478"/>
    <lineage>
        <taxon>Bacteria</taxon>
        <taxon>Bacillati</taxon>
        <taxon>Actinomycetota</taxon>
        <taxon>Thermoleophilia</taxon>
        <taxon>Solirubrobacterales</taxon>
        <taxon>Solirubrobacteraceae</taxon>
        <taxon>Solirubrobacter</taxon>
    </lineage>
</organism>
<evidence type="ECO:0008006" key="5">
    <source>
        <dbReference type="Google" id="ProtNLM"/>
    </source>
</evidence>
<feature type="signal peptide" evidence="2">
    <location>
        <begin position="1"/>
        <end position="20"/>
    </location>
</feature>
<dbReference type="EMBL" id="JAPCID010000049">
    <property type="protein sequence ID" value="MDA0141026.1"/>
    <property type="molecule type" value="Genomic_DNA"/>
</dbReference>
<feature type="chain" id="PRO_5046192847" description="Calcium-binding protein" evidence="2">
    <location>
        <begin position="21"/>
        <end position="292"/>
    </location>
</feature>
<dbReference type="Proteomes" id="UP001147700">
    <property type="component" value="Unassembled WGS sequence"/>
</dbReference>
<sequence length="292" mass="29864">MKRLSIAAAMLAIVPASAEAGTVAREGTELVYRSAPGERDYVVMQVLRGQPGISAGGTGVTLGAGCQDRTCSLDGVTAIRVLAGDGDDQVDIFAPLPVVADLGPGDDAFLGRARTVTASGGDGDDRLSFTAGQGALDGGPGSDQVRFERLGAGSTSGSATIAGGEGDDELTAEGRAKGSVDVACGPGADRLRLTLQDRAGEGCAPHVGVTTTFRTRLDAVLSGPGSLAAAFWRDGRVTARGAATAAAAGPLRVRMRPTRAGRGERSRSVFVELRTRFGGDRNAYQLETRFAR</sequence>
<feature type="region of interest" description="Disordered" evidence="1">
    <location>
        <begin position="121"/>
        <end position="142"/>
    </location>
</feature>
<keyword evidence="4" id="KW-1185">Reference proteome</keyword>
<evidence type="ECO:0000256" key="2">
    <source>
        <dbReference type="SAM" id="SignalP"/>
    </source>
</evidence>
<evidence type="ECO:0000313" key="3">
    <source>
        <dbReference type="EMBL" id="MDA0141026.1"/>
    </source>
</evidence>
<reference evidence="3" key="1">
    <citation type="submission" date="2022-10" db="EMBL/GenBank/DDBJ databases">
        <title>The WGS of Solirubrobacter sp. CPCC 204708.</title>
        <authorList>
            <person name="Jiang Z."/>
        </authorList>
    </citation>
    <scope>NUCLEOTIDE SEQUENCE</scope>
    <source>
        <strain evidence="3">CPCC 204708</strain>
    </source>
</reference>
<name>A0ABT4RR21_9ACTN</name>
<dbReference type="SUPFAM" id="SSF51120">
    <property type="entry name" value="beta-Roll"/>
    <property type="match status" value="1"/>
</dbReference>
<evidence type="ECO:0000256" key="1">
    <source>
        <dbReference type="SAM" id="MobiDB-lite"/>
    </source>
</evidence>
<keyword evidence="2" id="KW-0732">Signal</keyword>
<gene>
    <name evidence="3" type="ORF">OJ962_26250</name>
</gene>
<proteinExistence type="predicted"/>
<dbReference type="RefSeq" id="WP_202952319.1">
    <property type="nucleotide sequence ID" value="NZ_JAPCID010000049.1"/>
</dbReference>
<evidence type="ECO:0000313" key="4">
    <source>
        <dbReference type="Proteomes" id="UP001147700"/>
    </source>
</evidence>
<protein>
    <recommendedName>
        <fullName evidence="5">Calcium-binding protein</fullName>
    </recommendedName>
</protein>
<accession>A0ABT4RR21</accession>